<dbReference type="InterPro" id="IPR050204">
    <property type="entry name" value="AraC_XylS_family_regulators"/>
</dbReference>
<dbReference type="InterPro" id="IPR018062">
    <property type="entry name" value="HTH_AraC-typ_CS"/>
</dbReference>
<dbReference type="SUPFAM" id="SSF46689">
    <property type="entry name" value="Homeodomain-like"/>
    <property type="match status" value="2"/>
</dbReference>
<feature type="compositionally biased region" description="Basic and acidic residues" evidence="4">
    <location>
        <begin position="106"/>
        <end position="115"/>
    </location>
</feature>
<dbReference type="PANTHER" id="PTHR46796:SF13">
    <property type="entry name" value="HTH-TYPE TRANSCRIPTIONAL ACTIVATOR RHAS"/>
    <property type="match status" value="1"/>
</dbReference>
<dbReference type="SMART" id="SM00342">
    <property type="entry name" value="HTH_ARAC"/>
    <property type="match status" value="1"/>
</dbReference>
<dbReference type="RefSeq" id="WP_326757797.1">
    <property type="nucleotide sequence ID" value="NZ_CP109135.1"/>
</dbReference>
<dbReference type="PRINTS" id="PR00032">
    <property type="entry name" value="HTHARAC"/>
</dbReference>
<sequence length="329" mass="35674">MVAITRARTGSGTDILSEAIGSVRIGRAQACRVRQSGSWGMRFPAFAGSGFHIFLRGSGWLIPATGRPRALKAGDVVLTPFGAELGFSHAPGLLKDLPLAAEVVSEDPHSPDPHSLDPSSPDPSSPDPADVEFLCGAYWLDHGQVHPYLRALPELLVVSPGHDRALQLRLLADLLAVDVSDAPPGSGATRPALLDLLLTHALRQWLEQNRDADRPETDDPAIAVALREIHTSLHKPWTVEQLGKTVGMSRTAFTKRFTTMVGKPPMTYLTGRRLSHGARLLRETKAPLATIARQVGYSTEFAFGAAFRREYGISPGRFRDLESRRACDA</sequence>
<accession>A0ABZ1H3Z1</accession>
<dbReference type="EMBL" id="CP109135">
    <property type="protein sequence ID" value="WSD12378.1"/>
    <property type="molecule type" value="Genomic_DNA"/>
</dbReference>
<keyword evidence="7" id="KW-1185">Reference proteome</keyword>
<dbReference type="InterPro" id="IPR020449">
    <property type="entry name" value="Tscrpt_reg_AraC-type_HTH"/>
</dbReference>
<organism evidence="6 7">
    <name type="scientific">Streptomyces phaeochromogenes</name>
    <dbReference type="NCBI Taxonomy" id="1923"/>
    <lineage>
        <taxon>Bacteria</taxon>
        <taxon>Bacillati</taxon>
        <taxon>Actinomycetota</taxon>
        <taxon>Actinomycetes</taxon>
        <taxon>Kitasatosporales</taxon>
        <taxon>Streptomycetaceae</taxon>
        <taxon>Streptomyces</taxon>
        <taxon>Streptomyces phaeochromogenes group</taxon>
    </lineage>
</organism>
<dbReference type="Proteomes" id="UP001340816">
    <property type="component" value="Chromosome"/>
</dbReference>
<evidence type="ECO:0000313" key="6">
    <source>
        <dbReference type="EMBL" id="WSD12378.1"/>
    </source>
</evidence>
<name>A0ABZ1H3Z1_STRPH</name>
<protein>
    <submittedName>
        <fullName evidence="6">AraC family transcriptional regulator</fullName>
    </submittedName>
</protein>
<evidence type="ECO:0000259" key="5">
    <source>
        <dbReference type="PROSITE" id="PS01124"/>
    </source>
</evidence>
<dbReference type="PROSITE" id="PS00041">
    <property type="entry name" value="HTH_ARAC_FAMILY_1"/>
    <property type="match status" value="1"/>
</dbReference>
<keyword evidence="3" id="KW-0804">Transcription</keyword>
<dbReference type="InterPro" id="IPR032783">
    <property type="entry name" value="AraC_lig"/>
</dbReference>
<feature type="region of interest" description="Disordered" evidence="4">
    <location>
        <begin position="104"/>
        <end position="127"/>
    </location>
</feature>
<evidence type="ECO:0000256" key="1">
    <source>
        <dbReference type="ARBA" id="ARBA00023015"/>
    </source>
</evidence>
<evidence type="ECO:0000256" key="2">
    <source>
        <dbReference type="ARBA" id="ARBA00023125"/>
    </source>
</evidence>
<evidence type="ECO:0000313" key="7">
    <source>
        <dbReference type="Proteomes" id="UP001340816"/>
    </source>
</evidence>
<dbReference type="InterPro" id="IPR009057">
    <property type="entry name" value="Homeodomain-like_sf"/>
</dbReference>
<dbReference type="Gene3D" id="1.10.10.60">
    <property type="entry name" value="Homeodomain-like"/>
    <property type="match status" value="2"/>
</dbReference>
<dbReference type="PANTHER" id="PTHR46796">
    <property type="entry name" value="HTH-TYPE TRANSCRIPTIONAL ACTIVATOR RHAS-RELATED"/>
    <property type="match status" value="1"/>
</dbReference>
<evidence type="ECO:0000256" key="4">
    <source>
        <dbReference type="SAM" id="MobiDB-lite"/>
    </source>
</evidence>
<dbReference type="InterPro" id="IPR018060">
    <property type="entry name" value="HTH_AraC"/>
</dbReference>
<proteinExistence type="predicted"/>
<keyword evidence="2" id="KW-0238">DNA-binding</keyword>
<dbReference type="Pfam" id="PF12852">
    <property type="entry name" value="Cupin_6"/>
    <property type="match status" value="1"/>
</dbReference>
<dbReference type="Pfam" id="PF12833">
    <property type="entry name" value="HTH_18"/>
    <property type="match status" value="1"/>
</dbReference>
<dbReference type="PROSITE" id="PS01124">
    <property type="entry name" value="HTH_ARAC_FAMILY_2"/>
    <property type="match status" value="1"/>
</dbReference>
<feature type="domain" description="HTH araC/xylS-type" evidence="5">
    <location>
        <begin position="223"/>
        <end position="321"/>
    </location>
</feature>
<gene>
    <name evidence="6" type="ORF">OHB35_03650</name>
</gene>
<keyword evidence="1" id="KW-0805">Transcription regulation</keyword>
<reference evidence="6 7" key="1">
    <citation type="submission" date="2022-10" db="EMBL/GenBank/DDBJ databases">
        <title>The complete genomes of actinobacterial strains from the NBC collection.</title>
        <authorList>
            <person name="Joergensen T.S."/>
            <person name="Alvarez Arevalo M."/>
            <person name="Sterndorff E.B."/>
            <person name="Faurdal D."/>
            <person name="Vuksanovic O."/>
            <person name="Mourched A.-S."/>
            <person name="Charusanti P."/>
            <person name="Shaw S."/>
            <person name="Blin K."/>
            <person name="Weber T."/>
        </authorList>
    </citation>
    <scope>NUCLEOTIDE SEQUENCE [LARGE SCALE GENOMIC DNA]</scope>
    <source>
        <strain evidence="6 7">NBC 01752</strain>
    </source>
</reference>
<evidence type="ECO:0000256" key="3">
    <source>
        <dbReference type="ARBA" id="ARBA00023163"/>
    </source>
</evidence>